<dbReference type="Pfam" id="PF07676">
    <property type="entry name" value="PD40"/>
    <property type="match status" value="1"/>
</dbReference>
<keyword evidence="2" id="KW-0645">Protease</keyword>
<dbReference type="InterPro" id="IPR029058">
    <property type="entry name" value="AB_hydrolase_fold"/>
</dbReference>
<gene>
    <name evidence="8" type="ORF">MGWOODY_Clf1927</name>
</gene>
<name>A0A160VBG4_9ZZZZ</name>
<evidence type="ECO:0000259" key="7">
    <source>
        <dbReference type="Pfam" id="PF00326"/>
    </source>
</evidence>
<keyword evidence="2" id="KW-0720">Serine protease</keyword>
<dbReference type="PANTHER" id="PTHR42776">
    <property type="entry name" value="SERINE PEPTIDASE S9 FAMILY MEMBER"/>
    <property type="match status" value="1"/>
</dbReference>
<evidence type="ECO:0000313" key="8">
    <source>
        <dbReference type="EMBL" id="CUV03581.1"/>
    </source>
</evidence>
<reference evidence="8" key="1">
    <citation type="submission" date="2015-10" db="EMBL/GenBank/DDBJ databases">
        <authorList>
            <person name="Gilbert D.G."/>
        </authorList>
    </citation>
    <scope>NUCLEOTIDE SEQUENCE</scope>
</reference>
<dbReference type="PANTHER" id="PTHR42776:SF27">
    <property type="entry name" value="DIPEPTIDYL PEPTIDASE FAMILY MEMBER 6"/>
    <property type="match status" value="1"/>
</dbReference>
<dbReference type="AlphaFoldDB" id="A0A160VBG4"/>
<dbReference type="Pfam" id="PF00326">
    <property type="entry name" value="Peptidase_S9"/>
    <property type="match status" value="1"/>
</dbReference>
<dbReference type="InterPro" id="IPR002471">
    <property type="entry name" value="Pept_S9_AS"/>
</dbReference>
<comment type="function">
    <text evidence="6">This enzyme catalyzes the hydrolysis of the N-terminal peptide bond of an N-acetylated peptide to generate an N-acetylated amino acid and a peptide with a free N-terminus. It preferentially cleaves off Ac-Ala, Ac-Met and Ac-Ser. Also, involved in the degradation of oxidized and glycated proteins.</text>
</comment>
<evidence type="ECO:0000256" key="6">
    <source>
        <dbReference type="ARBA" id="ARBA00045885"/>
    </source>
</evidence>
<accession>A0A160VBG4</accession>
<dbReference type="GO" id="GO:0004252">
    <property type="term" value="F:serine-type endopeptidase activity"/>
    <property type="evidence" value="ECO:0007669"/>
    <property type="project" value="InterPro"/>
</dbReference>
<evidence type="ECO:0000256" key="5">
    <source>
        <dbReference type="ARBA" id="ARBA00032596"/>
    </source>
</evidence>
<dbReference type="InterPro" id="IPR011042">
    <property type="entry name" value="6-blade_b-propeller_TolB-like"/>
</dbReference>
<evidence type="ECO:0000256" key="4">
    <source>
        <dbReference type="ARBA" id="ARBA00032284"/>
    </source>
</evidence>
<evidence type="ECO:0000256" key="3">
    <source>
        <dbReference type="ARBA" id="ARBA00022990"/>
    </source>
</evidence>
<dbReference type="InterPro" id="IPR001375">
    <property type="entry name" value="Peptidase_S9_cat"/>
</dbReference>
<dbReference type="Gene3D" id="2.120.10.30">
    <property type="entry name" value="TolB, C-terminal domain"/>
    <property type="match status" value="2"/>
</dbReference>
<dbReference type="EMBL" id="FAXA01000439">
    <property type="protein sequence ID" value="CUV03581.1"/>
    <property type="molecule type" value="Genomic_DNA"/>
</dbReference>
<sequence>MTEPITPDLAYHLKTASDPNLSPDGSSLAYTLGWVDAETVSNRSQIIVLDLEKGSKKELTQGVKDSAPKISSDGLRTAFLRSVDGSPAQVWIIGMEGGMEDNEPKKVTDLPKGVIDYGWSPDGKSLAVCGDVDPEEADASVGIEGVPQVTVVQRVRYRYDTLGWRGDAHFHLFVVNLDSDETRQLTDGDWDDTAPVWSPDGSQIAFISGRRDDRDFLALSEVYTVPAEGGEPKLVSEGLLSVGALTWSPDGRQLAVVGSDASEGMVLWQGWLYVLEDGKEPQKLTDDTIKPYLGFPPVMRPATLHWTDHGQIFYLGERKGESFLMITPPEGGPSETVWGGSCLATGLTIDRNAGRAVVTASNPDSPGDLIRIDLATGAGQEVSEYNRSYMKKHPAAEMEKFSIARPGDESGFEIECRLFFPPQFDAASTYPLVLDIHGGPNGAFFDAFVPAQQVLAAAGYLVLAVNPRGSSTYGTDFMMAVLGDWGGEDYRDLMAAVDHVCQQPYVDEGKLGVHGYSYGGYMTSWIVGHTDRFKAAVVGAPCINLHSMYGTSDIGISFGEAQWGGSIVDATDKMLERSPISYVANVDTPVLLLHGDADARCPIGQSEEYFIALKRLGKDVEFVRFPGCSHLFPRMGHPKMREEYLVRTLGWFNRFL</sequence>
<evidence type="ECO:0000256" key="1">
    <source>
        <dbReference type="ARBA" id="ARBA00022801"/>
    </source>
</evidence>
<feature type="domain" description="Peptidase S9 prolyl oligopeptidase catalytic" evidence="7">
    <location>
        <begin position="452"/>
        <end position="654"/>
    </location>
</feature>
<dbReference type="GO" id="GO:0006508">
    <property type="term" value="P:proteolysis"/>
    <property type="evidence" value="ECO:0007669"/>
    <property type="project" value="InterPro"/>
</dbReference>
<dbReference type="SUPFAM" id="SSF53474">
    <property type="entry name" value="alpha/beta-Hydrolases"/>
    <property type="match status" value="1"/>
</dbReference>
<dbReference type="Gene3D" id="3.40.50.1820">
    <property type="entry name" value="alpha/beta hydrolase"/>
    <property type="match status" value="1"/>
</dbReference>
<keyword evidence="1 8" id="KW-0378">Hydrolase</keyword>
<proteinExistence type="predicted"/>
<dbReference type="InterPro" id="IPR011659">
    <property type="entry name" value="WD40"/>
</dbReference>
<dbReference type="SUPFAM" id="SSF82171">
    <property type="entry name" value="DPP6 N-terminal domain-like"/>
    <property type="match status" value="1"/>
</dbReference>
<keyword evidence="3" id="KW-0007">Acetylation</keyword>
<protein>
    <recommendedName>
        <fullName evidence="5">Acyl-peptide hydrolase</fullName>
    </recommendedName>
    <alternativeName>
        <fullName evidence="4">Acylaminoacyl-peptidase</fullName>
    </alternativeName>
</protein>
<organism evidence="8">
    <name type="scientific">hydrothermal vent metagenome</name>
    <dbReference type="NCBI Taxonomy" id="652676"/>
    <lineage>
        <taxon>unclassified sequences</taxon>
        <taxon>metagenomes</taxon>
        <taxon>ecological metagenomes</taxon>
    </lineage>
</organism>
<evidence type="ECO:0000256" key="2">
    <source>
        <dbReference type="ARBA" id="ARBA00022825"/>
    </source>
</evidence>
<dbReference type="PROSITE" id="PS00708">
    <property type="entry name" value="PRO_ENDOPEP_SER"/>
    <property type="match status" value="1"/>
</dbReference>